<sequence length="633" mass="70669">MSDTVVNLVVRRQWVRTVRACSLCLFLLYCVSVHSTVHTDTVAGFPYNGTKMRLLAVLWVCVVALGTAAGNEGGKVVDTDKGRVEGIVEETLKGRSFFSFLGIPYARPPTGTLRFKDPVPSTHWMRVWKANKMPSPCLQPGIDGIVMGYKQTPQDVTGSENCLYLNVYTPTIKPKRRDESLPVMVFIHGGGFLFGSAEEYLPHALLDHEIVLVVMQYRLGVMGFLSTEDEVMPGNMGLKDQTLALQWVQNNIQKFGGDKTRVTIFGESAGGASVHLQMLAPSAKGLFSRVIMQSGTALSSWNHYSSKMMKESVELVKEAAGCTHALHSNDLLSCLQEDDKDGRTLTLVAEDMMKLYTLPFVPIPRVDGDYLPDHPAKLVREGRYHKVDLMAGITHEDGGFLTLPIFARSDLQSALENQFSSTAPVSLGVSEDEDPATLAKKIYEYYLGEVNIDADHADQLNQMFTDVHFGLSHDLVTQYHAHHADNNKHPTFRYNFNYRGNTSLSNLYGVSIGKDWVVHADDLFYLFVPGALFQPTFESNQLETKQDIAMKDLMTKLWVNFAATGHPTPDDSLGFTWDPSTADHLTFLEITPKPTMRPDSSQKMREFHASLNTKMYKHIFHTDSGQTRPDDEL</sequence>
<evidence type="ECO:0000313" key="8">
    <source>
        <dbReference type="Proteomes" id="UP001292094"/>
    </source>
</evidence>
<proteinExistence type="inferred from homology"/>
<keyword evidence="8" id="KW-1185">Reference proteome</keyword>
<organism evidence="7 8">
    <name type="scientific">Petrolisthes manimaculis</name>
    <dbReference type="NCBI Taxonomy" id="1843537"/>
    <lineage>
        <taxon>Eukaryota</taxon>
        <taxon>Metazoa</taxon>
        <taxon>Ecdysozoa</taxon>
        <taxon>Arthropoda</taxon>
        <taxon>Crustacea</taxon>
        <taxon>Multicrustacea</taxon>
        <taxon>Malacostraca</taxon>
        <taxon>Eumalacostraca</taxon>
        <taxon>Eucarida</taxon>
        <taxon>Decapoda</taxon>
        <taxon>Pleocyemata</taxon>
        <taxon>Anomura</taxon>
        <taxon>Galatheoidea</taxon>
        <taxon>Porcellanidae</taxon>
        <taxon>Petrolisthes</taxon>
    </lineage>
</organism>
<gene>
    <name evidence="7" type="ORF">Pmani_021937</name>
</gene>
<reference evidence="7" key="1">
    <citation type="submission" date="2023-11" db="EMBL/GenBank/DDBJ databases">
        <title>Genome assemblies of two species of porcelain crab, Petrolisthes cinctipes and Petrolisthes manimaculis (Anomura: Porcellanidae).</title>
        <authorList>
            <person name="Angst P."/>
        </authorList>
    </citation>
    <scope>NUCLEOTIDE SEQUENCE</scope>
    <source>
        <strain evidence="7">PB745_02</strain>
        <tissue evidence="7">Gill</tissue>
    </source>
</reference>
<dbReference type="SUPFAM" id="SSF53474">
    <property type="entry name" value="alpha/beta-Hydrolases"/>
    <property type="match status" value="1"/>
</dbReference>
<dbReference type="InterPro" id="IPR002018">
    <property type="entry name" value="CarbesteraseB"/>
</dbReference>
<keyword evidence="4" id="KW-0325">Glycoprotein</keyword>
<comment type="caution">
    <text evidence="7">The sequence shown here is derived from an EMBL/GenBank/DDBJ whole genome shotgun (WGS) entry which is preliminary data.</text>
</comment>
<dbReference type="PROSITE" id="PS00122">
    <property type="entry name" value="CARBOXYLESTERASE_B_1"/>
    <property type="match status" value="1"/>
</dbReference>
<dbReference type="PANTHER" id="PTHR11559">
    <property type="entry name" value="CARBOXYLESTERASE"/>
    <property type="match status" value="1"/>
</dbReference>
<dbReference type="Gene3D" id="3.40.50.1820">
    <property type="entry name" value="alpha/beta hydrolase"/>
    <property type="match status" value="1"/>
</dbReference>
<feature type="domain" description="Carboxylesterase type B" evidence="6">
    <location>
        <begin position="75"/>
        <end position="597"/>
    </location>
</feature>
<protein>
    <recommendedName>
        <fullName evidence="5">Carboxylic ester hydrolase</fullName>
        <ecNumber evidence="5">3.1.1.-</ecNumber>
    </recommendedName>
</protein>
<accession>A0AAE1PCS4</accession>
<dbReference type="InterPro" id="IPR029058">
    <property type="entry name" value="AB_hydrolase_fold"/>
</dbReference>
<dbReference type="Proteomes" id="UP001292094">
    <property type="component" value="Unassembled WGS sequence"/>
</dbReference>
<evidence type="ECO:0000256" key="5">
    <source>
        <dbReference type="RuleBase" id="RU361235"/>
    </source>
</evidence>
<dbReference type="InterPro" id="IPR050309">
    <property type="entry name" value="Type-B_Carboxylest/Lipase"/>
</dbReference>
<evidence type="ECO:0000256" key="1">
    <source>
        <dbReference type="ARBA" id="ARBA00005964"/>
    </source>
</evidence>
<keyword evidence="3 5" id="KW-0378">Hydrolase</keyword>
<dbReference type="Pfam" id="PF00135">
    <property type="entry name" value="COesterase"/>
    <property type="match status" value="1"/>
</dbReference>
<evidence type="ECO:0000313" key="7">
    <source>
        <dbReference type="EMBL" id="KAK4306210.1"/>
    </source>
</evidence>
<dbReference type="GO" id="GO:0052689">
    <property type="term" value="F:carboxylic ester hydrolase activity"/>
    <property type="evidence" value="ECO:0007669"/>
    <property type="project" value="UniProtKB-KW"/>
</dbReference>
<dbReference type="EMBL" id="JAWZYT010002162">
    <property type="protein sequence ID" value="KAK4306210.1"/>
    <property type="molecule type" value="Genomic_DNA"/>
</dbReference>
<name>A0AAE1PCS4_9EUCA</name>
<dbReference type="EC" id="3.1.1.-" evidence="5"/>
<evidence type="ECO:0000256" key="2">
    <source>
        <dbReference type="ARBA" id="ARBA00022487"/>
    </source>
</evidence>
<comment type="similarity">
    <text evidence="1 5">Belongs to the type-B carboxylesterase/lipase family.</text>
</comment>
<evidence type="ECO:0000256" key="3">
    <source>
        <dbReference type="ARBA" id="ARBA00022801"/>
    </source>
</evidence>
<keyword evidence="2" id="KW-0719">Serine esterase</keyword>
<dbReference type="AlphaFoldDB" id="A0AAE1PCS4"/>
<evidence type="ECO:0000259" key="6">
    <source>
        <dbReference type="Pfam" id="PF00135"/>
    </source>
</evidence>
<evidence type="ECO:0000256" key="4">
    <source>
        <dbReference type="ARBA" id="ARBA00023180"/>
    </source>
</evidence>
<dbReference type="InterPro" id="IPR019826">
    <property type="entry name" value="Carboxylesterase_B_AS"/>
</dbReference>